<organism evidence="2 3">
    <name type="scientific">Portunus trituberculatus</name>
    <name type="common">Swimming crab</name>
    <name type="synonym">Neptunus trituberculatus</name>
    <dbReference type="NCBI Taxonomy" id="210409"/>
    <lineage>
        <taxon>Eukaryota</taxon>
        <taxon>Metazoa</taxon>
        <taxon>Ecdysozoa</taxon>
        <taxon>Arthropoda</taxon>
        <taxon>Crustacea</taxon>
        <taxon>Multicrustacea</taxon>
        <taxon>Malacostraca</taxon>
        <taxon>Eumalacostraca</taxon>
        <taxon>Eucarida</taxon>
        <taxon>Decapoda</taxon>
        <taxon>Pleocyemata</taxon>
        <taxon>Brachyura</taxon>
        <taxon>Eubrachyura</taxon>
        <taxon>Portunoidea</taxon>
        <taxon>Portunidae</taxon>
        <taxon>Portuninae</taxon>
        <taxon>Portunus</taxon>
    </lineage>
</organism>
<evidence type="ECO:0000256" key="1">
    <source>
        <dbReference type="SAM" id="MobiDB-lite"/>
    </source>
</evidence>
<reference evidence="2 3" key="1">
    <citation type="submission" date="2019-05" db="EMBL/GenBank/DDBJ databases">
        <title>Another draft genome of Portunus trituberculatus and its Hox gene families provides insights of decapod evolution.</title>
        <authorList>
            <person name="Jeong J.-H."/>
            <person name="Song I."/>
            <person name="Kim S."/>
            <person name="Choi T."/>
            <person name="Kim D."/>
            <person name="Ryu S."/>
            <person name="Kim W."/>
        </authorList>
    </citation>
    <scope>NUCLEOTIDE SEQUENCE [LARGE SCALE GENOMIC DNA]</scope>
    <source>
        <tissue evidence="2">Muscle</tissue>
    </source>
</reference>
<feature type="region of interest" description="Disordered" evidence="1">
    <location>
        <begin position="62"/>
        <end position="92"/>
    </location>
</feature>
<sequence length="92" mass="10232">MKWAVVTAAARRKDNSEARPAAIPLGVYGQREAWRGKGGIHKTALHTPHPTPHQLTITQYRRRRSPPHNNPAARAVKGESTVRCDEAQVHPN</sequence>
<dbReference type="EMBL" id="VSRR010041883">
    <property type="protein sequence ID" value="MPC75802.1"/>
    <property type="molecule type" value="Genomic_DNA"/>
</dbReference>
<protein>
    <submittedName>
        <fullName evidence="2">Uncharacterized protein</fullName>
    </submittedName>
</protein>
<keyword evidence="3" id="KW-1185">Reference proteome</keyword>
<gene>
    <name evidence="2" type="ORF">E2C01_070198</name>
</gene>
<comment type="caution">
    <text evidence="2">The sequence shown here is derived from an EMBL/GenBank/DDBJ whole genome shotgun (WGS) entry which is preliminary data.</text>
</comment>
<feature type="compositionally biased region" description="Basic and acidic residues" evidence="1">
    <location>
        <begin position="76"/>
        <end position="92"/>
    </location>
</feature>
<accession>A0A5B7HWM5</accession>
<name>A0A5B7HWM5_PORTR</name>
<proteinExistence type="predicted"/>
<evidence type="ECO:0000313" key="3">
    <source>
        <dbReference type="Proteomes" id="UP000324222"/>
    </source>
</evidence>
<dbReference type="AlphaFoldDB" id="A0A5B7HWM5"/>
<dbReference type="Proteomes" id="UP000324222">
    <property type="component" value="Unassembled WGS sequence"/>
</dbReference>
<evidence type="ECO:0000313" key="2">
    <source>
        <dbReference type="EMBL" id="MPC75802.1"/>
    </source>
</evidence>